<gene>
    <name evidence="4" type="ORF">FB558_6575</name>
</gene>
<evidence type="ECO:0000259" key="3">
    <source>
        <dbReference type="PROSITE" id="PS51178"/>
    </source>
</evidence>
<dbReference type="PROSITE" id="PS51178">
    <property type="entry name" value="PASTA"/>
    <property type="match status" value="1"/>
</dbReference>
<sequence length="139" mass="13965">MTTYRTAPLALGVLAASALAGCSAGTAPPPPPPTVTVTVPAPAPAPETTSAPATAAAPVAIEWTMPDVVGMNLQAAQDHVQAVTDLGVPLMTSTDGTGEGRNQVVDRNWVVCEQTPAAGSTITTGDVPDFVVVKDDESC</sequence>
<dbReference type="AlphaFoldDB" id="A0A543DAK9"/>
<protein>
    <submittedName>
        <fullName evidence="4">PASTA domain-containing protein</fullName>
    </submittedName>
</protein>
<dbReference type="Proteomes" id="UP000315677">
    <property type="component" value="Unassembled WGS sequence"/>
</dbReference>
<comment type="caution">
    <text evidence="4">The sequence shown here is derived from an EMBL/GenBank/DDBJ whole genome shotgun (WGS) entry which is preliminary data.</text>
</comment>
<dbReference type="OrthoDB" id="4335972at2"/>
<feature type="chain" id="PRO_5038799637" evidence="2">
    <location>
        <begin position="21"/>
        <end position="139"/>
    </location>
</feature>
<organism evidence="4 5">
    <name type="scientific">Pseudonocardia kunmingensis</name>
    <dbReference type="NCBI Taxonomy" id="630975"/>
    <lineage>
        <taxon>Bacteria</taxon>
        <taxon>Bacillati</taxon>
        <taxon>Actinomycetota</taxon>
        <taxon>Actinomycetes</taxon>
        <taxon>Pseudonocardiales</taxon>
        <taxon>Pseudonocardiaceae</taxon>
        <taxon>Pseudonocardia</taxon>
    </lineage>
</organism>
<dbReference type="EMBL" id="VFPA01000004">
    <property type="protein sequence ID" value="TQM06325.1"/>
    <property type="molecule type" value="Genomic_DNA"/>
</dbReference>
<name>A0A543DAK9_9PSEU</name>
<evidence type="ECO:0000313" key="5">
    <source>
        <dbReference type="Proteomes" id="UP000315677"/>
    </source>
</evidence>
<feature type="region of interest" description="Disordered" evidence="1">
    <location>
        <begin position="27"/>
        <end position="54"/>
    </location>
</feature>
<feature type="domain" description="PASTA" evidence="3">
    <location>
        <begin position="60"/>
        <end position="134"/>
    </location>
</feature>
<feature type="signal peptide" evidence="2">
    <location>
        <begin position="1"/>
        <end position="20"/>
    </location>
</feature>
<keyword evidence="5" id="KW-1185">Reference proteome</keyword>
<dbReference type="Gene3D" id="3.30.10.20">
    <property type="match status" value="1"/>
</dbReference>
<reference evidence="4 5" key="1">
    <citation type="submission" date="2019-06" db="EMBL/GenBank/DDBJ databases">
        <title>Sequencing the genomes of 1000 actinobacteria strains.</title>
        <authorList>
            <person name="Klenk H.-P."/>
        </authorList>
    </citation>
    <scope>NUCLEOTIDE SEQUENCE [LARGE SCALE GENOMIC DNA]</scope>
    <source>
        <strain evidence="4 5">DSM 45301</strain>
    </source>
</reference>
<dbReference type="InterPro" id="IPR005543">
    <property type="entry name" value="PASTA_dom"/>
</dbReference>
<accession>A0A543DAK9</accession>
<feature type="compositionally biased region" description="Low complexity" evidence="1">
    <location>
        <begin position="35"/>
        <end position="54"/>
    </location>
</feature>
<keyword evidence="2" id="KW-0732">Signal</keyword>
<dbReference type="RefSeq" id="WP_142060112.1">
    <property type="nucleotide sequence ID" value="NZ_VFPA01000004.1"/>
</dbReference>
<evidence type="ECO:0000313" key="4">
    <source>
        <dbReference type="EMBL" id="TQM06325.1"/>
    </source>
</evidence>
<evidence type="ECO:0000256" key="2">
    <source>
        <dbReference type="SAM" id="SignalP"/>
    </source>
</evidence>
<proteinExistence type="predicted"/>
<dbReference type="PROSITE" id="PS51257">
    <property type="entry name" value="PROKAR_LIPOPROTEIN"/>
    <property type="match status" value="1"/>
</dbReference>
<evidence type="ECO:0000256" key="1">
    <source>
        <dbReference type="SAM" id="MobiDB-lite"/>
    </source>
</evidence>
<dbReference type="Pfam" id="PF03793">
    <property type="entry name" value="PASTA"/>
    <property type="match status" value="1"/>
</dbReference>